<keyword evidence="2" id="KW-0645">Protease</keyword>
<dbReference type="Gene3D" id="3.30.70.80">
    <property type="entry name" value="Peptidase S8 propeptide/proteinase inhibitor I9"/>
    <property type="match status" value="1"/>
</dbReference>
<evidence type="ECO:0000256" key="7">
    <source>
        <dbReference type="SAM" id="SignalP"/>
    </source>
</evidence>
<comment type="caution">
    <text evidence="9">The sequence shown here is derived from an EMBL/GenBank/DDBJ whole genome shotgun (WGS) entry which is preliminary data.</text>
</comment>
<dbReference type="Gene3D" id="3.40.50.200">
    <property type="entry name" value="Peptidase S8/S53 domain"/>
    <property type="match status" value="1"/>
</dbReference>
<dbReference type="SUPFAM" id="SSF52743">
    <property type="entry name" value="Subtilisin-like"/>
    <property type="match status" value="1"/>
</dbReference>
<dbReference type="EMBL" id="BAAAQX010000001">
    <property type="protein sequence ID" value="GAA2203940.1"/>
    <property type="molecule type" value="Genomic_DNA"/>
</dbReference>
<dbReference type="PANTHER" id="PTHR43806">
    <property type="entry name" value="PEPTIDASE S8"/>
    <property type="match status" value="1"/>
</dbReference>
<keyword evidence="3" id="KW-0378">Hydrolase</keyword>
<feature type="region of interest" description="Disordered" evidence="6">
    <location>
        <begin position="296"/>
        <end position="315"/>
    </location>
</feature>
<name>A0ABP5NWB2_9ACTN</name>
<comment type="similarity">
    <text evidence="1 5">Belongs to the peptidase S8 family.</text>
</comment>
<dbReference type="Proteomes" id="UP001499843">
    <property type="component" value="Unassembled WGS sequence"/>
</dbReference>
<dbReference type="RefSeq" id="WP_344470104.1">
    <property type="nucleotide sequence ID" value="NZ_BAAAQX010000001.1"/>
</dbReference>
<evidence type="ECO:0000259" key="8">
    <source>
        <dbReference type="Pfam" id="PF05922"/>
    </source>
</evidence>
<evidence type="ECO:0000256" key="1">
    <source>
        <dbReference type="ARBA" id="ARBA00011073"/>
    </source>
</evidence>
<keyword evidence="7" id="KW-0732">Signal</keyword>
<dbReference type="PROSITE" id="PS51892">
    <property type="entry name" value="SUBTILASE"/>
    <property type="match status" value="1"/>
</dbReference>
<proteinExistence type="inferred from homology"/>
<dbReference type="InterPro" id="IPR037045">
    <property type="entry name" value="S8pro/Inhibitor_I9_sf"/>
</dbReference>
<dbReference type="Pfam" id="PF05922">
    <property type="entry name" value="Inhibitor_I9"/>
    <property type="match status" value="1"/>
</dbReference>
<evidence type="ECO:0000313" key="10">
    <source>
        <dbReference type="Proteomes" id="UP001499843"/>
    </source>
</evidence>
<comment type="caution">
    <text evidence="5">Lacks conserved residue(s) required for the propagation of feature annotation.</text>
</comment>
<keyword evidence="10" id="KW-1185">Reference proteome</keyword>
<dbReference type="InterPro" id="IPR050131">
    <property type="entry name" value="Peptidase_S8_subtilisin-like"/>
</dbReference>
<evidence type="ECO:0000256" key="3">
    <source>
        <dbReference type="ARBA" id="ARBA00022801"/>
    </source>
</evidence>
<evidence type="ECO:0000256" key="2">
    <source>
        <dbReference type="ARBA" id="ARBA00022670"/>
    </source>
</evidence>
<sequence>MPRRLGLPSVYLAAAVATAATTAVPLAMTPAAGLSLHPEQPEPARPYIVTARDREAARDLVGEVRWRVRRYYTSALPGFATFLTPGELDELRADARVRTIEPDRQIHPMAVRSTERAPSVRASGAGTTLYVVDSGVAVRRPALDDRAWRAFDATGGTGRACGDHGTRVAARAHDVAPKAGLASVRVLGCGGTGTLADVLAGLDWIHRHARGQSVALLATDGADSPALARSARSLVRSGVFVVGAANGDACRLAPDGRVFSAHAPYLAGVAARHLERHPNADPATLSTWLDCTPARGAIRQNPSRPNNLLVRNGGL</sequence>
<gene>
    <name evidence="9" type="ORF">GCM10009850_000930</name>
</gene>
<evidence type="ECO:0000256" key="4">
    <source>
        <dbReference type="ARBA" id="ARBA00022825"/>
    </source>
</evidence>
<dbReference type="InterPro" id="IPR036852">
    <property type="entry name" value="Peptidase_S8/S53_dom_sf"/>
</dbReference>
<dbReference type="PANTHER" id="PTHR43806:SF11">
    <property type="entry name" value="CEREVISIN-RELATED"/>
    <property type="match status" value="1"/>
</dbReference>
<keyword evidence="4" id="KW-0720">Serine protease</keyword>
<evidence type="ECO:0000313" key="9">
    <source>
        <dbReference type="EMBL" id="GAA2203940.1"/>
    </source>
</evidence>
<feature type="chain" id="PRO_5045947993" description="Inhibitor I9 domain-containing protein" evidence="7">
    <location>
        <begin position="20"/>
        <end position="315"/>
    </location>
</feature>
<evidence type="ECO:0000256" key="5">
    <source>
        <dbReference type="PROSITE-ProRule" id="PRU01240"/>
    </source>
</evidence>
<protein>
    <recommendedName>
        <fullName evidence="8">Inhibitor I9 domain-containing protein</fullName>
    </recommendedName>
</protein>
<evidence type="ECO:0000256" key="6">
    <source>
        <dbReference type="SAM" id="MobiDB-lite"/>
    </source>
</evidence>
<organism evidence="9 10">
    <name type="scientific">Nonomuraea monospora</name>
    <dbReference type="NCBI Taxonomy" id="568818"/>
    <lineage>
        <taxon>Bacteria</taxon>
        <taxon>Bacillati</taxon>
        <taxon>Actinomycetota</taxon>
        <taxon>Actinomycetes</taxon>
        <taxon>Streptosporangiales</taxon>
        <taxon>Streptosporangiaceae</taxon>
        <taxon>Nonomuraea</taxon>
    </lineage>
</organism>
<reference evidence="10" key="1">
    <citation type="journal article" date="2019" name="Int. J. Syst. Evol. Microbiol.">
        <title>The Global Catalogue of Microorganisms (GCM) 10K type strain sequencing project: providing services to taxonomists for standard genome sequencing and annotation.</title>
        <authorList>
            <consortium name="The Broad Institute Genomics Platform"/>
            <consortium name="The Broad Institute Genome Sequencing Center for Infectious Disease"/>
            <person name="Wu L."/>
            <person name="Ma J."/>
        </authorList>
    </citation>
    <scope>NUCLEOTIDE SEQUENCE [LARGE SCALE GENOMIC DNA]</scope>
    <source>
        <strain evidence="10">JCM 16114</strain>
    </source>
</reference>
<feature type="signal peptide" evidence="7">
    <location>
        <begin position="1"/>
        <end position="19"/>
    </location>
</feature>
<accession>A0ABP5NWB2</accession>
<dbReference type="InterPro" id="IPR010259">
    <property type="entry name" value="S8pro/Inhibitor_I9"/>
</dbReference>
<dbReference type="SUPFAM" id="SSF54897">
    <property type="entry name" value="Protease propeptides/inhibitors"/>
    <property type="match status" value="1"/>
</dbReference>
<feature type="domain" description="Inhibitor I9" evidence="8">
    <location>
        <begin position="63"/>
        <end position="107"/>
    </location>
</feature>